<name>A0AAV9Z4Q5_9AGAR</name>
<keyword evidence="2" id="KW-1185">Reference proteome</keyword>
<organism evidence="1 2">
    <name type="scientific">Favolaschia claudopus</name>
    <dbReference type="NCBI Taxonomy" id="2862362"/>
    <lineage>
        <taxon>Eukaryota</taxon>
        <taxon>Fungi</taxon>
        <taxon>Dikarya</taxon>
        <taxon>Basidiomycota</taxon>
        <taxon>Agaricomycotina</taxon>
        <taxon>Agaricomycetes</taxon>
        <taxon>Agaricomycetidae</taxon>
        <taxon>Agaricales</taxon>
        <taxon>Marasmiineae</taxon>
        <taxon>Mycenaceae</taxon>
        <taxon>Favolaschia</taxon>
    </lineage>
</organism>
<sequence>MRLTPYYVGSVGSLSRPQAMFLCSAGIHKQWRKGLRFRESLLLDWGVTLRASAPGTDAEHLMQELIFDFASVVPMARFVYKVVRAWRWFGRRLPTMVSELAPDTDEEGQFWNFESASDNSSDMEDSDTMMNMEIDNF</sequence>
<proteinExistence type="predicted"/>
<accession>A0AAV9Z4Q5</accession>
<protein>
    <submittedName>
        <fullName evidence="1">Uncharacterized protein</fullName>
    </submittedName>
</protein>
<dbReference type="Proteomes" id="UP001362999">
    <property type="component" value="Unassembled WGS sequence"/>
</dbReference>
<comment type="caution">
    <text evidence="1">The sequence shown here is derived from an EMBL/GenBank/DDBJ whole genome shotgun (WGS) entry which is preliminary data.</text>
</comment>
<reference evidence="1 2" key="1">
    <citation type="journal article" date="2024" name="J Genomics">
        <title>Draft genome sequencing and assembly of Favolaschia claudopus CIRM-BRFM 2984 isolated from oak limbs.</title>
        <authorList>
            <person name="Navarro D."/>
            <person name="Drula E."/>
            <person name="Chaduli D."/>
            <person name="Cazenave R."/>
            <person name="Ahrendt S."/>
            <person name="Wang J."/>
            <person name="Lipzen A."/>
            <person name="Daum C."/>
            <person name="Barry K."/>
            <person name="Grigoriev I.V."/>
            <person name="Favel A."/>
            <person name="Rosso M.N."/>
            <person name="Martin F."/>
        </authorList>
    </citation>
    <scope>NUCLEOTIDE SEQUENCE [LARGE SCALE GENOMIC DNA]</scope>
    <source>
        <strain evidence="1 2">CIRM-BRFM 2984</strain>
    </source>
</reference>
<evidence type="ECO:0000313" key="2">
    <source>
        <dbReference type="Proteomes" id="UP001362999"/>
    </source>
</evidence>
<dbReference type="EMBL" id="JAWWNJ010000213">
    <property type="protein sequence ID" value="KAK6971408.1"/>
    <property type="molecule type" value="Genomic_DNA"/>
</dbReference>
<evidence type="ECO:0000313" key="1">
    <source>
        <dbReference type="EMBL" id="KAK6971408.1"/>
    </source>
</evidence>
<dbReference type="AlphaFoldDB" id="A0AAV9Z4Q5"/>
<gene>
    <name evidence="1" type="ORF">R3P38DRAFT_2813905</name>
</gene>